<dbReference type="InterPro" id="IPR010260">
    <property type="entry name" value="AlpA"/>
</dbReference>
<comment type="caution">
    <text evidence="2">The sequence shown here is derived from an EMBL/GenBank/DDBJ whole genome shotgun (WGS) entry which is preliminary data.</text>
</comment>
<dbReference type="RefSeq" id="WP_105742424.1">
    <property type="nucleotide sequence ID" value="NZ_PVBR01000008.1"/>
</dbReference>
<sequence length="124" mass="14489">MISDQEAGKGNAPLQIGHPRQTNESEGTGAKFTPPPILFKRMIRRPELRKIVPLADTTIYEMEQRGAFPRRFFLTPRCVVWDLAEIEAWVNEKRRESETETIQRPRPDVRKRKARPVRKSRPPE</sequence>
<dbReference type="Pfam" id="PF05930">
    <property type="entry name" value="Phage_AlpA"/>
    <property type="match status" value="1"/>
</dbReference>
<feature type="compositionally biased region" description="Basic and acidic residues" evidence="1">
    <location>
        <begin position="92"/>
        <end position="108"/>
    </location>
</feature>
<feature type="compositionally biased region" description="Basic residues" evidence="1">
    <location>
        <begin position="109"/>
        <end position="124"/>
    </location>
</feature>
<feature type="region of interest" description="Disordered" evidence="1">
    <location>
        <begin position="1"/>
        <end position="37"/>
    </location>
</feature>
<accession>A0A2S9IRM6</accession>
<protein>
    <submittedName>
        <fullName evidence="2">AlpA family transcriptional regulator</fullName>
    </submittedName>
</protein>
<evidence type="ECO:0000256" key="1">
    <source>
        <dbReference type="SAM" id="MobiDB-lite"/>
    </source>
</evidence>
<organism evidence="2 3">
    <name type="scientific">Phyllobacterium phragmitis</name>
    <dbReference type="NCBI Taxonomy" id="2670329"/>
    <lineage>
        <taxon>Bacteria</taxon>
        <taxon>Pseudomonadati</taxon>
        <taxon>Pseudomonadota</taxon>
        <taxon>Alphaproteobacteria</taxon>
        <taxon>Hyphomicrobiales</taxon>
        <taxon>Phyllobacteriaceae</taxon>
        <taxon>Phyllobacterium</taxon>
    </lineage>
</organism>
<feature type="region of interest" description="Disordered" evidence="1">
    <location>
        <begin position="92"/>
        <end position="124"/>
    </location>
</feature>
<keyword evidence="3" id="KW-1185">Reference proteome</keyword>
<dbReference type="Gene3D" id="1.10.238.160">
    <property type="match status" value="1"/>
</dbReference>
<gene>
    <name evidence="2" type="ORF">C5748_13375</name>
</gene>
<dbReference type="EMBL" id="PVBR01000008">
    <property type="protein sequence ID" value="PRD43184.1"/>
    <property type="molecule type" value="Genomic_DNA"/>
</dbReference>
<name>A0A2S9IRM6_9HYPH</name>
<proteinExistence type="predicted"/>
<dbReference type="Proteomes" id="UP000239434">
    <property type="component" value="Unassembled WGS sequence"/>
</dbReference>
<evidence type="ECO:0000313" key="2">
    <source>
        <dbReference type="EMBL" id="PRD43184.1"/>
    </source>
</evidence>
<dbReference type="AlphaFoldDB" id="A0A2S9IRM6"/>
<reference evidence="2 3" key="1">
    <citation type="submission" date="2018-02" db="EMBL/GenBank/DDBJ databases">
        <title>The draft genome of Phyllobacterium sp. 1N-3.</title>
        <authorList>
            <person name="Liu L."/>
            <person name="Li L."/>
            <person name="Zhang X."/>
            <person name="Wang T."/>
            <person name="Liang L."/>
        </authorList>
    </citation>
    <scope>NUCLEOTIDE SEQUENCE [LARGE SCALE GENOMIC DNA]</scope>
    <source>
        <strain evidence="2 3">1N-3</strain>
    </source>
</reference>
<evidence type="ECO:0000313" key="3">
    <source>
        <dbReference type="Proteomes" id="UP000239434"/>
    </source>
</evidence>